<dbReference type="InterPro" id="IPR036388">
    <property type="entry name" value="WH-like_DNA-bd_sf"/>
</dbReference>
<gene>
    <name evidence="4" type="ORF">US86_C0013G0022</name>
</gene>
<dbReference type="InterPro" id="IPR016032">
    <property type="entry name" value="Sig_transdc_resp-reg_C-effctor"/>
</dbReference>
<name>A0A0G0MJC2_9BACT</name>
<evidence type="ECO:0000313" key="5">
    <source>
        <dbReference type="Proteomes" id="UP000034235"/>
    </source>
</evidence>
<dbReference type="Gene3D" id="1.10.10.10">
    <property type="entry name" value="Winged helix-like DNA-binding domain superfamily/Winged helix DNA-binding domain"/>
    <property type="match status" value="1"/>
</dbReference>
<protein>
    <recommendedName>
        <fullName evidence="3">OmpR/PhoB-type domain-containing protein</fullName>
    </recommendedName>
</protein>
<dbReference type="AlphaFoldDB" id="A0A0G0MJC2"/>
<feature type="domain" description="OmpR/PhoB-type" evidence="3">
    <location>
        <begin position="330"/>
        <end position="431"/>
    </location>
</feature>
<comment type="caution">
    <text evidence="4">The sequence shown here is derived from an EMBL/GenBank/DDBJ whole genome shotgun (WGS) entry which is preliminary data.</text>
</comment>
<dbReference type="EMBL" id="LBUP01000013">
    <property type="protein sequence ID" value="KKQ65021.1"/>
    <property type="molecule type" value="Genomic_DNA"/>
</dbReference>
<dbReference type="SUPFAM" id="SSF46894">
    <property type="entry name" value="C-terminal effector domain of the bipartite response regulators"/>
    <property type="match status" value="1"/>
</dbReference>
<evidence type="ECO:0000313" key="4">
    <source>
        <dbReference type="EMBL" id="KKQ65021.1"/>
    </source>
</evidence>
<evidence type="ECO:0000256" key="2">
    <source>
        <dbReference type="PROSITE-ProRule" id="PRU01091"/>
    </source>
</evidence>
<dbReference type="GO" id="GO:0003677">
    <property type="term" value="F:DNA binding"/>
    <property type="evidence" value="ECO:0007669"/>
    <property type="project" value="UniProtKB-UniRule"/>
</dbReference>
<reference evidence="4 5" key="1">
    <citation type="journal article" date="2015" name="Nature">
        <title>rRNA introns, odd ribosomes, and small enigmatic genomes across a large radiation of phyla.</title>
        <authorList>
            <person name="Brown C.T."/>
            <person name="Hug L.A."/>
            <person name="Thomas B.C."/>
            <person name="Sharon I."/>
            <person name="Castelle C.J."/>
            <person name="Singh A."/>
            <person name="Wilkins M.J."/>
            <person name="Williams K.H."/>
            <person name="Banfield J.F."/>
        </authorList>
    </citation>
    <scope>NUCLEOTIDE SEQUENCE [LARGE SCALE GENOMIC DNA]</scope>
</reference>
<sequence length="432" mass="50511">MISPLIESKYPISFREQDAKKLGFHIKNRHSVVLVGIKRIGINNFLRFFLNHEKIIPTYVEKDKNHLLIPIDLFDLVETEVYPFWVLTLKRILDAITKTNLPQKDKKYIERLFMDSIQSKELLLVVDSIRLTLDKIIQNSYLPTLFFIRFDRMKNSATPELYANIRGIGESLHNQTSFVFTSFRSLDELSPAVFKKSSVAAFAHNMYLPPAEKTDTKIIFEEDKKRYNLEISPDLEKALFELVDGYVRYLELALIILSEKGSKISSPDELFEILTQDEGIILQSEELWETLNKDEQEVLVRILNAEKLSEEEKDKAKYLWEAGFVFEDRNQTKIFSPLFENFLKSHQNTQTNGIVDFTHKENLLFEFLKTNIGQVCERDSIIESVWPEEEDLGVTDWAVDRLVSRVRNKLKKQKSHFEIQTIKTRGYKLTNS</sequence>
<keyword evidence="1 2" id="KW-0238">DNA-binding</keyword>
<evidence type="ECO:0000259" key="3">
    <source>
        <dbReference type="PROSITE" id="PS51755"/>
    </source>
</evidence>
<dbReference type="SMART" id="SM00862">
    <property type="entry name" value="Trans_reg_C"/>
    <property type="match status" value="1"/>
</dbReference>
<dbReference type="PROSITE" id="PS51755">
    <property type="entry name" value="OMPR_PHOB"/>
    <property type="match status" value="1"/>
</dbReference>
<feature type="DNA-binding region" description="OmpR/PhoB-type" evidence="2">
    <location>
        <begin position="330"/>
        <end position="431"/>
    </location>
</feature>
<dbReference type="InterPro" id="IPR001867">
    <property type="entry name" value="OmpR/PhoB-type_DNA-bd"/>
</dbReference>
<dbReference type="CDD" id="cd00383">
    <property type="entry name" value="trans_reg_C"/>
    <property type="match status" value="1"/>
</dbReference>
<dbReference type="Pfam" id="PF00486">
    <property type="entry name" value="Trans_reg_C"/>
    <property type="match status" value="1"/>
</dbReference>
<evidence type="ECO:0000256" key="1">
    <source>
        <dbReference type="ARBA" id="ARBA00023125"/>
    </source>
</evidence>
<dbReference type="GO" id="GO:0000160">
    <property type="term" value="P:phosphorelay signal transduction system"/>
    <property type="evidence" value="ECO:0007669"/>
    <property type="project" value="InterPro"/>
</dbReference>
<proteinExistence type="predicted"/>
<dbReference type="Proteomes" id="UP000034235">
    <property type="component" value="Unassembled WGS sequence"/>
</dbReference>
<dbReference type="GO" id="GO:0006355">
    <property type="term" value="P:regulation of DNA-templated transcription"/>
    <property type="evidence" value="ECO:0007669"/>
    <property type="project" value="InterPro"/>
</dbReference>
<organism evidence="4 5">
    <name type="scientific">Candidatus Daviesbacteria bacterium GW2011_GWA2_38_24</name>
    <dbReference type="NCBI Taxonomy" id="1618422"/>
    <lineage>
        <taxon>Bacteria</taxon>
        <taxon>Candidatus Daviesiibacteriota</taxon>
    </lineage>
</organism>
<accession>A0A0G0MJC2</accession>